<dbReference type="PANTHER" id="PTHR37937:SF1">
    <property type="entry name" value="CONJUGATIVE TRANSFER: DNA TRANSPORT"/>
    <property type="match status" value="1"/>
</dbReference>
<dbReference type="InterPro" id="IPR003688">
    <property type="entry name" value="TraG/VirD4"/>
</dbReference>
<protein>
    <submittedName>
        <fullName evidence="8">Conjugal transfer protein TraG</fullName>
    </submittedName>
</protein>
<evidence type="ECO:0000256" key="3">
    <source>
        <dbReference type="ARBA" id="ARBA00022475"/>
    </source>
</evidence>
<feature type="transmembrane region" description="Helical" evidence="7">
    <location>
        <begin position="65"/>
        <end position="95"/>
    </location>
</feature>
<dbReference type="EMBL" id="PXYT01000059">
    <property type="protein sequence ID" value="PSR25176.1"/>
    <property type="molecule type" value="Genomic_DNA"/>
</dbReference>
<name>A0A2T2WSF7_9FIRM</name>
<keyword evidence="3" id="KW-1003">Cell membrane</keyword>
<keyword evidence="5 7" id="KW-1133">Transmembrane helix</keyword>
<dbReference type="AlphaFoldDB" id="A0A2T2WSF7"/>
<keyword evidence="4 7" id="KW-0812">Transmembrane</keyword>
<evidence type="ECO:0000256" key="4">
    <source>
        <dbReference type="ARBA" id="ARBA00022692"/>
    </source>
</evidence>
<dbReference type="InterPro" id="IPR051539">
    <property type="entry name" value="T4SS-coupling_protein"/>
</dbReference>
<evidence type="ECO:0000256" key="5">
    <source>
        <dbReference type="ARBA" id="ARBA00022989"/>
    </source>
</evidence>
<comment type="similarity">
    <text evidence="2">Belongs to the VirD4/TraG family.</text>
</comment>
<dbReference type="Pfam" id="PF02534">
    <property type="entry name" value="T4SS-DNA_transf"/>
    <property type="match status" value="1"/>
</dbReference>
<dbReference type="Gene3D" id="3.40.50.300">
    <property type="entry name" value="P-loop containing nucleotide triphosphate hydrolases"/>
    <property type="match status" value="2"/>
</dbReference>
<feature type="transmembrane region" description="Helical" evidence="7">
    <location>
        <begin position="12"/>
        <end position="33"/>
    </location>
</feature>
<dbReference type="Proteomes" id="UP000242699">
    <property type="component" value="Unassembled WGS sequence"/>
</dbReference>
<evidence type="ECO:0000256" key="2">
    <source>
        <dbReference type="ARBA" id="ARBA00008806"/>
    </source>
</evidence>
<evidence type="ECO:0000256" key="1">
    <source>
        <dbReference type="ARBA" id="ARBA00004651"/>
    </source>
</evidence>
<proteinExistence type="inferred from homology"/>
<dbReference type="SUPFAM" id="SSF52540">
    <property type="entry name" value="P-loop containing nucleoside triphosphate hydrolases"/>
    <property type="match status" value="1"/>
</dbReference>
<organism evidence="8 9">
    <name type="scientific">Sulfobacillus benefaciens</name>
    <dbReference type="NCBI Taxonomy" id="453960"/>
    <lineage>
        <taxon>Bacteria</taxon>
        <taxon>Bacillati</taxon>
        <taxon>Bacillota</taxon>
        <taxon>Clostridia</taxon>
        <taxon>Eubacteriales</taxon>
        <taxon>Clostridiales Family XVII. Incertae Sedis</taxon>
        <taxon>Sulfobacillus</taxon>
    </lineage>
</organism>
<keyword evidence="6 7" id="KW-0472">Membrane</keyword>
<comment type="caution">
    <text evidence="8">The sequence shown here is derived from an EMBL/GenBank/DDBJ whole genome shotgun (WGS) entry which is preliminary data.</text>
</comment>
<comment type="subcellular location">
    <subcellularLocation>
        <location evidence="1">Cell membrane</location>
        <topology evidence="1">Multi-pass membrane protein</topology>
    </subcellularLocation>
</comment>
<reference evidence="8 9" key="1">
    <citation type="journal article" date="2014" name="BMC Genomics">
        <title>Comparison of environmental and isolate Sulfobacillus genomes reveals diverse carbon, sulfur, nitrogen, and hydrogen metabolisms.</title>
        <authorList>
            <person name="Justice N.B."/>
            <person name="Norman A."/>
            <person name="Brown C.T."/>
            <person name="Singh A."/>
            <person name="Thomas B.C."/>
            <person name="Banfield J.F."/>
        </authorList>
    </citation>
    <scope>NUCLEOTIDE SEQUENCE [LARGE SCALE GENOMIC DNA]</scope>
    <source>
        <strain evidence="8">AMDSBA1</strain>
    </source>
</reference>
<dbReference type="CDD" id="cd01127">
    <property type="entry name" value="TrwB_TraG_TraD_VirD4"/>
    <property type="match status" value="1"/>
</dbReference>
<evidence type="ECO:0000256" key="6">
    <source>
        <dbReference type="ARBA" id="ARBA00023136"/>
    </source>
</evidence>
<accession>A0A2T2WSF7</accession>
<gene>
    <name evidence="8" type="ORF">C7B43_17415</name>
</gene>
<evidence type="ECO:0000313" key="8">
    <source>
        <dbReference type="EMBL" id="PSR25176.1"/>
    </source>
</evidence>
<feature type="transmembrane region" description="Helical" evidence="7">
    <location>
        <begin position="39"/>
        <end position="58"/>
    </location>
</feature>
<dbReference type="PANTHER" id="PTHR37937">
    <property type="entry name" value="CONJUGATIVE TRANSFER: DNA TRANSPORT"/>
    <property type="match status" value="1"/>
</dbReference>
<sequence length="495" mass="56034">MRFRLKPILALLYWTTAIFWSLVGVLDIVFTHILSYPPFITWVDGGFIVIFSGILVGLTYSRRKFILFLTLAGLMILDRVPDSVILLAIVIGFMIRSVKHPVIWRPKSSVVLGRRPFFHWPIRIHSDDRFMHMHILGPTGSGKSSSILMPLIRQDLEAGRGITLIEPKGDLSYTAYQAALDCHATLIYFDPHRPDCAHYNPLNGPADVAAEGLSWALNQITEAGHPFYAVTSRVLLMYSVMAVKESLGDEADLRHVLDFLRSESFREDTLGRTEDLRVLSYFHEQMKQIGARTAQEQRQGLLNRLELLLVNPDVRRVLSGPGDFSWDTVLHENISVICPLSLARLGESAKVLGTLLWHGLAMATYRRLKRESVSPYFLYLDEFHQYVTPDLGDYLALARGYSVGMVLAHQDLGQLSLPLKEALLANARQRVIFGGIHADDEAVFARLAQPYALPRNLRYLPRGQVYVQLTQKGRLKPPRALQLSHIPLHEEIRQS</sequence>
<dbReference type="InterPro" id="IPR027417">
    <property type="entry name" value="P-loop_NTPase"/>
</dbReference>
<evidence type="ECO:0000256" key="7">
    <source>
        <dbReference type="SAM" id="Phobius"/>
    </source>
</evidence>
<evidence type="ECO:0000313" key="9">
    <source>
        <dbReference type="Proteomes" id="UP000242699"/>
    </source>
</evidence>
<dbReference type="GO" id="GO:0005886">
    <property type="term" value="C:plasma membrane"/>
    <property type="evidence" value="ECO:0007669"/>
    <property type="project" value="UniProtKB-SubCell"/>
</dbReference>